<dbReference type="VEuPathDB" id="FungiDB:MFRU_008g02750"/>
<sequence>MPSIFDRILQSHDTQHKLRGLQTSSFKRQASNVKLQISSFKLQAANLKLTLYWCVCSIIKLHILRNPSSSTSEPPTVDNKDTDIPSIQPQMTQMENPPISNVTPHKVTIPVAAVKSGPTTIEDLPNELLVNIFNHLDIEAPSSSHVILHDQPTLNVTNSSIQDLKGCSIISKRWRQATLPLLFKNTRYILKYSEDDYKPVLNDLIGPFLQFVRTKSLAGIVSSFTLVVKEEKISNCLDGRPRPCEFNSFWQRLFHTIDPSTILIAAPVEALASLTSAVIKLGDGWIFKTECHYLRLQRPASKESITTERNDLPELSESQPRTTAPVDTDEESLQYNSYQGINYAKSSEIFRIRPWTSLLLNEGSNLEAYKVHTWWELETPSILQNLLGDDASIPLITPSIRSLEYIAIFPITSHFETMAERLPRLDHLYCQLVPRNNILQDLESVRNVEIEDLWMERNNCYAVLLREMFNNPPEANYRYLKSFESGDAADTDAWEMAVEFVKRAGGAWKITGDGVFERDPVSEESSSDGPDVSPLSVA</sequence>
<evidence type="ECO:0000313" key="4">
    <source>
        <dbReference type="Proteomes" id="UP000322873"/>
    </source>
</evidence>
<name>A0A5M9J6V8_MONFR</name>
<feature type="region of interest" description="Disordered" evidence="1">
    <location>
        <begin position="518"/>
        <end position="538"/>
    </location>
</feature>
<dbReference type="EMBL" id="VICG01000014">
    <property type="protein sequence ID" value="KAA8564881.1"/>
    <property type="molecule type" value="Genomic_DNA"/>
</dbReference>
<evidence type="ECO:0000256" key="1">
    <source>
        <dbReference type="SAM" id="MobiDB-lite"/>
    </source>
</evidence>
<feature type="region of interest" description="Disordered" evidence="1">
    <location>
        <begin position="305"/>
        <end position="329"/>
    </location>
</feature>
<comment type="caution">
    <text evidence="3">The sequence shown here is derived from an EMBL/GenBank/DDBJ whole genome shotgun (WGS) entry which is preliminary data.</text>
</comment>
<dbReference type="Gene3D" id="1.20.1280.50">
    <property type="match status" value="1"/>
</dbReference>
<dbReference type="Proteomes" id="UP000322873">
    <property type="component" value="Unassembled WGS sequence"/>
</dbReference>
<protein>
    <recommendedName>
        <fullName evidence="2">F-box domain-containing protein</fullName>
    </recommendedName>
</protein>
<evidence type="ECO:0000259" key="2">
    <source>
        <dbReference type="PROSITE" id="PS50181"/>
    </source>
</evidence>
<dbReference type="AlphaFoldDB" id="A0A5M9J6V8"/>
<reference evidence="3 4" key="1">
    <citation type="submission" date="2019-06" db="EMBL/GenBank/DDBJ databases">
        <title>Genome Sequence of the Brown Rot Fungal Pathogen Monilinia fructicola.</title>
        <authorList>
            <person name="De Miccolis Angelini R.M."/>
            <person name="Landi L."/>
            <person name="Abate D."/>
            <person name="Pollastro S."/>
            <person name="Romanazzi G."/>
            <person name="Faretra F."/>
        </authorList>
    </citation>
    <scope>NUCLEOTIDE SEQUENCE [LARGE SCALE GENOMIC DNA]</scope>
    <source>
        <strain evidence="3 4">Mfrc123</strain>
    </source>
</reference>
<keyword evidence="4" id="KW-1185">Reference proteome</keyword>
<evidence type="ECO:0000313" key="3">
    <source>
        <dbReference type="EMBL" id="KAA8564881.1"/>
    </source>
</evidence>
<gene>
    <name evidence="3" type="ORF">EYC84_010651</name>
</gene>
<dbReference type="PROSITE" id="PS50181">
    <property type="entry name" value="FBOX"/>
    <property type="match status" value="1"/>
</dbReference>
<organism evidence="3 4">
    <name type="scientific">Monilinia fructicola</name>
    <name type="common">Brown rot fungus</name>
    <name type="synonym">Ciboria fructicola</name>
    <dbReference type="NCBI Taxonomy" id="38448"/>
    <lineage>
        <taxon>Eukaryota</taxon>
        <taxon>Fungi</taxon>
        <taxon>Dikarya</taxon>
        <taxon>Ascomycota</taxon>
        <taxon>Pezizomycotina</taxon>
        <taxon>Leotiomycetes</taxon>
        <taxon>Helotiales</taxon>
        <taxon>Sclerotiniaceae</taxon>
        <taxon>Monilinia</taxon>
    </lineage>
</organism>
<accession>A0A5M9J6V8</accession>
<proteinExistence type="predicted"/>
<dbReference type="InterPro" id="IPR001810">
    <property type="entry name" value="F-box_dom"/>
</dbReference>
<feature type="domain" description="F-box" evidence="2">
    <location>
        <begin position="118"/>
        <end position="137"/>
    </location>
</feature>